<evidence type="ECO:0008006" key="3">
    <source>
        <dbReference type="Google" id="ProtNLM"/>
    </source>
</evidence>
<keyword evidence="2" id="KW-1185">Reference proteome</keyword>
<sequence length="127" mass="14277">MASKRQNRNLLNSISVGGELHEKPSRVKHEILLHFKKMFSEDWKFNSIGHDGSVQGLEAMFSEEVWEAIRSSDGNKAPGPDGINLPEVFVTRCFLDRNLLVVTPHPIGSLDCHRCYNRASISDKAES</sequence>
<gene>
    <name evidence="1" type="ORF">HYC85_029031</name>
</gene>
<reference evidence="2" key="1">
    <citation type="journal article" date="2020" name="Nat. Commun.">
        <title>Genome assembly of wild tea tree DASZ reveals pedigree and selection history of tea varieties.</title>
        <authorList>
            <person name="Zhang W."/>
            <person name="Zhang Y."/>
            <person name="Qiu H."/>
            <person name="Guo Y."/>
            <person name="Wan H."/>
            <person name="Zhang X."/>
            <person name="Scossa F."/>
            <person name="Alseekh S."/>
            <person name="Zhang Q."/>
            <person name="Wang P."/>
            <person name="Xu L."/>
            <person name="Schmidt M.H."/>
            <person name="Jia X."/>
            <person name="Li D."/>
            <person name="Zhu A."/>
            <person name="Guo F."/>
            <person name="Chen W."/>
            <person name="Ni D."/>
            <person name="Usadel B."/>
            <person name="Fernie A.R."/>
            <person name="Wen W."/>
        </authorList>
    </citation>
    <scope>NUCLEOTIDE SEQUENCE [LARGE SCALE GENOMIC DNA]</scope>
    <source>
        <strain evidence="2">cv. G240</strain>
    </source>
</reference>
<proteinExistence type="predicted"/>
<comment type="caution">
    <text evidence="1">The sequence shown here is derived from an EMBL/GenBank/DDBJ whole genome shotgun (WGS) entry which is preliminary data.</text>
</comment>
<organism evidence="1 2">
    <name type="scientific">Camellia sinensis</name>
    <name type="common">Tea plant</name>
    <name type="synonym">Thea sinensis</name>
    <dbReference type="NCBI Taxonomy" id="4442"/>
    <lineage>
        <taxon>Eukaryota</taxon>
        <taxon>Viridiplantae</taxon>
        <taxon>Streptophyta</taxon>
        <taxon>Embryophyta</taxon>
        <taxon>Tracheophyta</taxon>
        <taxon>Spermatophyta</taxon>
        <taxon>Magnoliopsida</taxon>
        <taxon>eudicotyledons</taxon>
        <taxon>Gunneridae</taxon>
        <taxon>Pentapetalae</taxon>
        <taxon>asterids</taxon>
        <taxon>Ericales</taxon>
        <taxon>Theaceae</taxon>
        <taxon>Camellia</taxon>
    </lineage>
</organism>
<evidence type="ECO:0000313" key="1">
    <source>
        <dbReference type="EMBL" id="KAF5932860.1"/>
    </source>
</evidence>
<reference evidence="1 2" key="2">
    <citation type="submission" date="2020-07" db="EMBL/GenBank/DDBJ databases">
        <title>Genome assembly of wild tea tree DASZ reveals pedigree and selection history of tea varieties.</title>
        <authorList>
            <person name="Zhang W."/>
        </authorList>
    </citation>
    <scope>NUCLEOTIDE SEQUENCE [LARGE SCALE GENOMIC DNA]</scope>
    <source>
        <strain evidence="2">cv. G240</strain>
        <tissue evidence="1">Leaf</tissue>
    </source>
</reference>
<dbReference type="Proteomes" id="UP000593564">
    <property type="component" value="Unassembled WGS sequence"/>
</dbReference>
<name>A0A7J7FWT0_CAMSI</name>
<protein>
    <recommendedName>
        <fullName evidence="3">Reverse transcriptase domain-containing protein</fullName>
    </recommendedName>
</protein>
<dbReference type="EMBL" id="JACBKZ010000014">
    <property type="protein sequence ID" value="KAF5932860.1"/>
    <property type="molecule type" value="Genomic_DNA"/>
</dbReference>
<dbReference type="AlphaFoldDB" id="A0A7J7FWT0"/>
<accession>A0A7J7FWT0</accession>
<evidence type="ECO:0000313" key="2">
    <source>
        <dbReference type="Proteomes" id="UP000593564"/>
    </source>
</evidence>